<evidence type="ECO:0000313" key="4">
    <source>
        <dbReference type="Proteomes" id="UP000494115"/>
    </source>
</evidence>
<dbReference type="SUPFAM" id="SSF52540">
    <property type="entry name" value="P-loop containing nucleoside triphosphate hydrolases"/>
    <property type="match status" value="1"/>
</dbReference>
<evidence type="ECO:0000313" key="3">
    <source>
        <dbReference type="EMBL" id="CAB3800658.1"/>
    </source>
</evidence>
<dbReference type="EC" id="3.6.4.-" evidence="3"/>
<dbReference type="InterPro" id="IPR027417">
    <property type="entry name" value="P-loop_NTPase"/>
</dbReference>
<dbReference type="InterPro" id="IPR001650">
    <property type="entry name" value="Helicase_C-like"/>
</dbReference>
<name>A0A6S7BHN5_9BURK</name>
<feature type="domain" description="Helicase ATP-binding" evidence="2">
    <location>
        <begin position="53"/>
        <end position="212"/>
    </location>
</feature>
<dbReference type="GO" id="GO:0005524">
    <property type="term" value="F:ATP binding"/>
    <property type="evidence" value="ECO:0007669"/>
    <property type="project" value="InterPro"/>
</dbReference>
<dbReference type="PANTHER" id="PTHR45766">
    <property type="entry name" value="DNA ANNEALING HELICASE AND ENDONUCLEASE ZRANB3 FAMILY MEMBER"/>
    <property type="match status" value="1"/>
</dbReference>
<dbReference type="AlphaFoldDB" id="A0A6S7BHN5"/>
<dbReference type="Pfam" id="PF00271">
    <property type="entry name" value="Helicase_C"/>
    <property type="match status" value="1"/>
</dbReference>
<dbReference type="EMBL" id="CADIKM010000038">
    <property type="protein sequence ID" value="CAB3800658.1"/>
    <property type="molecule type" value="Genomic_DNA"/>
</dbReference>
<dbReference type="RefSeq" id="WP_175107497.1">
    <property type="nucleotide sequence ID" value="NZ_CADIKM010000038.1"/>
</dbReference>
<dbReference type="Gene3D" id="3.40.50.10810">
    <property type="entry name" value="Tandem AAA-ATPase domain"/>
    <property type="match status" value="1"/>
</dbReference>
<proteinExistence type="predicted"/>
<sequence length="707" mass="78118">MSLHLHAGKWRFLEQERAARYVDHYERQREKGQKKLAPVTTCRQFATAKAILDRLNAGQKGVILADDVGLGKTTVAAFCALVVAGSGGAVRILAPNEMMARRWRQELEVHLPAMSSFAAHLDLSHARRRLNVDIKQLRPGTIAVSTHQKVHRLNCDLLIVDEAHRTRSEDSNLGQRVVRQGRAIGNVLILTATPFSIDPKDFARLLKRVGGERAAKSMQEYSLRLADLWRGRHADSPKETADRLVSAARAAVEAMRPYVIRHGIDDLPAAEKKVFGAIEHVDASDSMEVSAPLLEAMLRADRALQLAQRCGAWQMKRRNDPRYHVAVGKLHADLTEVVATIAQAEWCNDSAARIAAHHSNGALDRLRTLDAHPKIAGTANMTRAIVDEGEKVLIFCDHHQPATELAARVAASLKWPAKRRSGSVFTEEAWSACWQQIFADELEVASNTGDSGQATRRLKHYIAWLMSDGVRSQIETWLEMAGAGSAKADLAKLLEKKRARGKRACDSIANHAVDLYKQMIDHESGSTRAILLQGDVARLPGSTLSRVAAVCKPGDEAFAAALPGVFFSAQPDTVLAVFNSPFGPDVLVTTDSLSEGVDLHRFCRHLIHHELDPSPIRTVQRNGRLRRVNCWAARTGQPIRVHYPSLRGTRDERLVEVMRHRIMQFDLLLGGVRGDVDAEDTINEPSTVGGILEYARKRLGAVRLGIV</sequence>
<organism evidence="3 4">
    <name type="scientific">Pararobbsia alpina</name>
    <dbReference type="NCBI Taxonomy" id="621374"/>
    <lineage>
        <taxon>Bacteria</taxon>
        <taxon>Pseudomonadati</taxon>
        <taxon>Pseudomonadota</taxon>
        <taxon>Betaproteobacteria</taxon>
        <taxon>Burkholderiales</taxon>
        <taxon>Burkholderiaceae</taxon>
        <taxon>Pararobbsia</taxon>
    </lineage>
</organism>
<protein>
    <submittedName>
        <fullName evidence="3">RNA polymerase-associated protein RapA</fullName>
        <ecNumber evidence="3">3.6.4.-</ecNumber>
    </submittedName>
</protein>
<evidence type="ECO:0000259" key="2">
    <source>
        <dbReference type="PROSITE" id="PS51192"/>
    </source>
</evidence>
<dbReference type="Proteomes" id="UP000494115">
    <property type="component" value="Unassembled WGS sequence"/>
</dbReference>
<dbReference type="InterPro" id="IPR014001">
    <property type="entry name" value="Helicase_ATP-bd"/>
</dbReference>
<dbReference type="InterPro" id="IPR038718">
    <property type="entry name" value="SNF2-like_sf"/>
</dbReference>
<dbReference type="Pfam" id="PF00176">
    <property type="entry name" value="SNF2-rel_dom"/>
    <property type="match status" value="1"/>
</dbReference>
<gene>
    <name evidence="3" type="primary">rapA</name>
    <name evidence="3" type="ORF">LMG28138_04881</name>
</gene>
<accession>A0A6S7BHN5</accession>
<dbReference type="Gene3D" id="3.40.50.300">
    <property type="entry name" value="P-loop containing nucleotide triphosphate hydrolases"/>
    <property type="match status" value="1"/>
</dbReference>
<dbReference type="InterPro" id="IPR000330">
    <property type="entry name" value="SNF2_N"/>
</dbReference>
<dbReference type="PROSITE" id="PS51192">
    <property type="entry name" value="HELICASE_ATP_BIND_1"/>
    <property type="match status" value="1"/>
</dbReference>
<keyword evidence="4" id="KW-1185">Reference proteome</keyword>
<dbReference type="SMART" id="SM00487">
    <property type="entry name" value="DEXDc"/>
    <property type="match status" value="1"/>
</dbReference>
<dbReference type="GO" id="GO:0016787">
    <property type="term" value="F:hydrolase activity"/>
    <property type="evidence" value="ECO:0007669"/>
    <property type="project" value="UniProtKB-KW"/>
</dbReference>
<dbReference type="PANTHER" id="PTHR45766:SF6">
    <property type="entry name" value="SWI_SNF-RELATED MATRIX-ASSOCIATED ACTIN-DEPENDENT REGULATOR OF CHROMATIN SUBFAMILY A-LIKE PROTEIN 1"/>
    <property type="match status" value="1"/>
</dbReference>
<evidence type="ECO:0000256" key="1">
    <source>
        <dbReference type="ARBA" id="ARBA00022801"/>
    </source>
</evidence>
<reference evidence="3 4" key="1">
    <citation type="submission" date="2020-04" db="EMBL/GenBank/DDBJ databases">
        <authorList>
            <person name="De Canck E."/>
        </authorList>
    </citation>
    <scope>NUCLEOTIDE SEQUENCE [LARGE SCALE GENOMIC DNA]</scope>
    <source>
        <strain evidence="3 4">LMG 28138</strain>
    </source>
</reference>
<keyword evidence="1 3" id="KW-0378">Hydrolase</keyword>